<evidence type="ECO:0000259" key="11">
    <source>
        <dbReference type="PROSITE" id="PS50929"/>
    </source>
</evidence>
<dbReference type="SMART" id="SM00382">
    <property type="entry name" value="AAA"/>
    <property type="match status" value="1"/>
</dbReference>
<dbReference type="CDD" id="cd18565">
    <property type="entry name" value="ABC_6TM_exporter_like"/>
    <property type="match status" value="1"/>
</dbReference>
<dbReference type="Pfam" id="PF00664">
    <property type="entry name" value="ABC_membrane"/>
    <property type="match status" value="1"/>
</dbReference>
<dbReference type="EMBL" id="CP096023">
    <property type="protein sequence ID" value="UPM45309.1"/>
    <property type="molecule type" value="Genomic_DNA"/>
</dbReference>
<feature type="domain" description="ABC transmembrane type-1" evidence="11">
    <location>
        <begin position="44"/>
        <end position="349"/>
    </location>
</feature>
<feature type="transmembrane region" description="Helical" evidence="9">
    <location>
        <begin position="42"/>
        <end position="64"/>
    </location>
</feature>
<dbReference type="RefSeq" id="WP_247995961.1">
    <property type="nucleotide sequence ID" value="NZ_CP096023.1"/>
</dbReference>
<comment type="subcellular location">
    <subcellularLocation>
        <location evidence="1">Cell membrane</location>
        <topology evidence="1">Multi-pass membrane protein</topology>
    </subcellularLocation>
</comment>
<keyword evidence="12" id="KW-0614">Plasmid</keyword>
<feature type="transmembrane region" description="Helical" evidence="9">
    <location>
        <begin position="289"/>
        <end position="307"/>
    </location>
</feature>
<keyword evidence="7 9" id="KW-1133">Transmembrane helix</keyword>
<feature type="transmembrane region" description="Helical" evidence="9">
    <location>
        <begin position="96"/>
        <end position="116"/>
    </location>
</feature>
<protein>
    <submittedName>
        <fullName evidence="12">ABC transporter ATP-binding protein/permease</fullName>
    </submittedName>
</protein>
<evidence type="ECO:0000313" key="12">
    <source>
        <dbReference type="EMBL" id="UPM45309.1"/>
    </source>
</evidence>
<evidence type="ECO:0000256" key="9">
    <source>
        <dbReference type="SAM" id="Phobius"/>
    </source>
</evidence>
<keyword evidence="2" id="KW-0813">Transport</keyword>
<dbReference type="Proteomes" id="UP000831768">
    <property type="component" value="Plasmid unnamed4"/>
</dbReference>
<keyword evidence="4 9" id="KW-0812">Transmembrane</keyword>
<keyword evidence="6 12" id="KW-0067">ATP-binding</keyword>
<keyword evidence="8 9" id="KW-0472">Membrane</keyword>
<geneLocation type="plasmid" evidence="12 13">
    <name>unnamed4</name>
</geneLocation>
<evidence type="ECO:0000256" key="4">
    <source>
        <dbReference type="ARBA" id="ARBA00022692"/>
    </source>
</evidence>
<reference evidence="12" key="1">
    <citation type="submission" date="2022-04" db="EMBL/GenBank/DDBJ databases">
        <title>Halocatena sp. nov., isolated from a salt lake.</title>
        <authorList>
            <person name="Cui H.-L."/>
        </authorList>
    </citation>
    <scope>NUCLEOTIDE SEQUENCE</scope>
    <source>
        <strain evidence="12">AD-1</strain>
        <plasmid evidence="12">unnamed4</plasmid>
    </source>
</reference>
<dbReference type="GO" id="GO:0005524">
    <property type="term" value="F:ATP binding"/>
    <property type="evidence" value="ECO:0007669"/>
    <property type="project" value="UniProtKB-KW"/>
</dbReference>
<dbReference type="InterPro" id="IPR039421">
    <property type="entry name" value="Type_1_exporter"/>
</dbReference>
<feature type="domain" description="ABC transporter" evidence="10">
    <location>
        <begin position="383"/>
        <end position="618"/>
    </location>
</feature>
<keyword evidence="5" id="KW-0547">Nucleotide-binding</keyword>
<keyword evidence="13" id="KW-1185">Reference proteome</keyword>
<dbReference type="SUPFAM" id="SSF90123">
    <property type="entry name" value="ABC transporter transmembrane region"/>
    <property type="match status" value="1"/>
</dbReference>
<evidence type="ECO:0000256" key="8">
    <source>
        <dbReference type="ARBA" id="ARBA00023136"/>
    </source>
</evidence>
<accession>A0A8U0A8Y1</accession>
<feature type="transmembrane region" description="Helical" evidence="9">
    <location>
        <begin position="201"/>
        <end position="218"/>
    </location>
</feature>
<dbReference type="PROSITE" id="PS50893">
    <property type="entry name" value="ABC_TRANSPORTER_2"/>
    <property type="match status" value="1"/>
</dbReference>
<dbReference type="AlphaFoldDB" id="A0A8U0A8Y1"/>
<dbReference type="InterPro" id="IPR017871">
    <property type="entry name" value="ABC_transporter-like_CS"/>
</dbReference>
<dbReference type="GO" id="GO:0016887">
    <property type="term" value="F:ATP hydrolysis activity"/>
    <property type="evidence" value="ECO:0007669"/>
    <property type="project" value="InterPro"/>
</dbReference>
<dbReference type="Gene3D" id="1.20.1560.10">
    <property type="entry name" value="ABC transporter type 1, transmembrane domain"/>
    <property type="match status" value="1"/>
</dbReference>
<dbReference type="PANTHER" id="PTHR43394">
    <property type="entry name" value="ATP-DEPENDENT PERMEASE MDL1, MITOCHONDRIAL"/>
    <property type="match status" value="1"/>
</dbReference>
<dbReference type="FunFam" id="3.40.50.300:FF:000221">
    <property type="entry name" value="Multidrug ABC transporter ATP-binding protein"/>
    <property type="match status" value="1"/>
</dbReference>
<evidence type="ECO:0000256" key="3">
    <source>
        <dbReference type="ARBA" id="ARBA00022475"/>
    </source>
</evidence>
<dbReference type="KEGG" id="haad:MW046_18720"/>
<name>A0A8U0A8Y1_9EURY</name>
<dbReference type="PROSITE" id="PS50929">
    <property type="entry name" value="ABC_TM1F"/>
    <property type="match status" value="1"/>
</dbReference>
<dbReference type="InterPro" id="IPR003593">
    <property type="entry name" value="AAA+_ATPase"/>
</dbReference>
<proteinExistence type="predicted"/>
<evidence type="ECO:0000256" key="1">
    <source>
        <dbReference type="ARBA" id="ARBA00004651"/>
    </source>
</evidence>
<dbReference type="InterPro" id="IPR011527">
    <property type="entry name" value="ABC1_TM_dom"/>
</dbReference>
<dbReference type="GO" id="GO:0005886">
    <property type="term" value="C:plasma membrane"/>
    <property type="evidence" value="ECO:0007669"/>
    <property type="project" value="UniProtKB-SubCell"/>
</dbReference>
<dbReference type="GO" id="GO:0015421">
    <property type="term" value="F:ABC-type oligopeptide transporter activity"/>
    <property type="evidence" value="ECO:0007669"/>
    <property type="project" value="TreeGrafter"/>
</dbReference>
<evidence type="ECO:0000256" key="6">
    <source>
        <dbReference type="ARBA" id="ARBA00022840"/>
    </source>
</evidence>
<dbReference type="SUPFAM" id="SSF52540">
    <property type="entry name" value="P-loop containing nucleoside triphosphate hydrolases"/>
    <property type="match status" value="1"/>
</dbReference>
<evidence type="ECO:0000259" key="10">
    <source>
        <dbReference type="PROSITE" id="PS50893"/>
    </source>
</evidence>
<dbReference type="InterPro" id="IPR036640">
    <property type="entry name" value="ABC1_TM_sf"/>
</dbReference>
<evidence type="ECO:0000256" key="2">
    <source>
        <dbReference type="ARBA" id="ARBA00022448"/>
    </source>
</evidence>
<evidence type="ECO:0000313" key="13">
    <source>
        <dbReference type="Proteomes" id="UP000831768"/>
    </source>
</evidence>
<sequence>MTADNTDADADDESLLFEQQQDTTDWPIPRLFWEYGHDYRPLIAVALLASVLSPVVSLVPTYLLKVVIDGVFLNTTPFSLPLIPGGWLPAEPQAQLALSVGLIVGAAVTSTGLGWVSSWTWGRFAQTVQHVVRTDAYEKIQRLSIAFFDDQQTGQILSILNDDVNELNRLLQRFLDDLLRIGAQFIGIAVFLMYLHWQLALIALLPVPILAVMSRWFVTRIRPMYDDVRQRVGVLSARIENSLSGIKVVKAYTAEPFEAGRVDRASRDLFDIRWDVITARISFFPAMNVVNWLSFGVLVIIGGLWILDGPPLFFTKPLSVGTLVAFLTYNRQFTGPLIQAGHLVDLYHDARASVVRIFALNDYEIEINDDENALSLVDVDGHIKYEDVTFRYVSADEPAIEEISFEVEPGAFVGLVGPTGSGKTTLTKLLPRFYDPTGGTIRLDGHDLRSVALDDLRTAIGYVSQEPFLFSGTVSENIAYSTPDVAQAEIERAAQMAGAHDFIAELADGYETEVGERGVKLSGGQRQRIAIARAIITDPELLILDEATSHVDNETEVLIQTALREFSADRTTFAIAHRLSTVRHADTILVLDDGSIVERGTHEELLAQDGLYANLWRVQVGELDELPEAFLEQTIDTDTTLSGR</sequence>
<evidence type="ECO:0000256" key="7">
    <source>
        <dbReference type="ARBA" id="ARBA00022989"/>
    </source>
</evidence>
<dbReference type="PROSITE" id="PS00211">
    <property type="entry name" value="ABC_TRANSPORTER_1"/>
    <property type="match status" value="1"/>
</dbReference>
<dbReference type="GeneID" id="71930125"/>
<dbReference type="InterPro" id="IPR003439">
    <property type="entry name" value="ABC_transporter-like_ATP-bd"/>
</dbReference>
<dbReference type="Pfam" id="PF00005">
    <property type="entry name" value="ABC_tran"/>
    <property type="match status" value="1"/>
</dbReference>
<organism evidence="12 13">
    <name type="scientific">Halocatena salina</name>
    <dbReference type="NCBI Taxonomy" id="2934340"/>
    <lineage>
        <taxon>Archaea</taxon>
        <taxon>Methanobacteriati</taxon>
        <taxon>Methanobacteriota</taxon>
        <taxon>Stenosarchaea group</taxon>
        <taxon>Halobacteria</taxon>
        <taxon>Halobacteriales</taxon>
        <taxon>Natronomonadaceae</taxon>
        <taxon>Halocatena</taxon>
    </lineage>
</organism>
<feature type="transmembrane region" description="Helical" evidence="9">
    <location>
        <begin position="178"/>
        <end position="195"/>
    </location>
</feature>
<dbReference type="InterPro" id="IPR027417">
    <property type="entry name" value="P-loop_NTPase"/>
</dbReference>
<dbReference type="PANTHER" id="PTHR43394:SF1">
    <property type="entry name" value="ATP-BINDING CASSETTE SUB-FAMILY B MEMBER 10, MITOCHONDRIAL"/>
    <property type="match status" value="1"/>
</dbReference>
<evidence type="ECO:0000256" key="5">
    <source>
        <dbReference type="ARBA" id="ARBA00022741"/>
    </source>
</evidence>
<gene>
    <name evidence="12" type="ORF">MW046_18720</name>
</gene>
<dbReference type="Gene3D" id="3.40.50.300">
    <property type="entry name" value="P-loop containing nucleotide triphosphate hydrolases"/>
    <property type="match status" value="1"/>
</dbReference>
<keyword evidence="3" id="KW-1003">Cell membrane</keyword>